<evidence type="ECO:0000313" key="4">
    <source>
        <dbReference type="Proteomes" id="UP000366872"/>
    </source>
</evidence>
<organism evidence="3 4">
    <name type="scientific">Pontiella desulfatans</name>
    <dbReference type="NCBI Taxonomy" id="2750659"/>
    <lineage>
        <taxon>Bacteria</taxon>
        <taxon>Pseudomonadati</taxon>
        <taxon>Kiritimatiellota</taxon>
        <taxon>Kiritimatiellia</taxon>
        <taxon>Kiritimatiellales</taxon>
        <taxon>Pontiellaceae</taxon>
        <taxon>Pontiella</taxon>
    </lineage>
</organism>
<dbReference type="Proteomes" id="UP000366872">
    <property type="component" value="Unassembled WGS sequence"/>
</dbReference>
<gene>
    <name evidence="3" type="ORF">PDESU_01271</name>
</gene>
<dbReference type="Gene3D" id="3.30.1490.270">
    <property type="match status" value="1"/>
</dbReference>
<protein>
    <submittedName>
        <fullName evidence="3">Uncharacterized protein</fullName>
    </submittedName>
</protein>
<keyword evidence="4" id="KW-1185">Reference proteome</keyword>
<reference evidence="3 4" key="1">
    <citation type="submission" date="2019-04" db="EMBL/GenBank/DDBJ databases">
        <authorList>
            <person name="Van Vliet M D."/>
        </authorList>
    </citation>
    <scope>NUCLEOTIDE SEQUENCE [LARGE SCALE GENOMIC DNA]</scope>
    <source>
        <strain evidence="3 4">F1</strain>
    </source>
</reference>
<feature type="domain" description="Circularly permuted ATP-grasp type 2" evidence="2">
    <location>
        <begin position="78"/>
        <end position="454"/>
    </location>
</feature>
<accession>A0A6C2TYM3</accession>
<name>A0A6C2TYM3_PONDE</name>
<dbReference type="EMBL" id="CAAHFG010000001">
    <property type="protein sequence ID" value="VGO12717.1"/>
    <property type="molecule type" value="Genomic_DNA"/>
</dbReference>
<dbReference type="InterPro" id="IPR051680">
    <property type="entry name" value="ATP-dep_Glu-Cys_Ligase-2"/>
</dbReference>
<sequence length="844" mass="93542">MTDFYRPLPDAYPEMVDGKGAVRPHWQTMLQQLENYGPQNIDARWQRAQRTIRENGVTYNVYDDEKGSSHPWMLDPVPLMIPPDEWDALSAGLIQRTKVLNLALADLYSKQTLLHSNVLPSELLYANPHFLRPCSQITPRNGQYLTLHAVDLARTPSGTWSVVKDLAQAPPGAGYSLENRLVMSRTFPTMYRVCGVERLAPFFAALRNTLEGLAAGRTSNPHIVVLTSGPHSSSYFEHAYIARYLGYPLVVGNDLTVRGSEVFLKTLSGLRKVDVILRRQADALCDPLELAPDSPYGTPGLLQAAIDGEVAIANALGSGLAGTPALLPFVPGLCRKLIGEEPRLPTLPTLWCGQPKECKQVLDQLDRWVIKHAFSGSLGKPVFVQNLSPAERTKLADRIKAEPRQFIAQENIQLSSSPCWLDKRLTSRHTMLRAFIVATAEGWMVMPGGLVRTAPKADSTIVSMESGGGSKDAWVQARGRVEHVTLLAADDDDILPSRSDANLSSRVADNLFWLGRYVQRADMHARLLRTILRRLAEETQPDGSPELAELLRTLAVITEQEPAVRIPTNPLQDPGPAQAYINTMIFDRALPGNLHHALTSAANIGSTVRERISIDTWRILDRMNGELHSTPAGGDLPDALDMLDRLLMPLAAFSGLSSESMTHGYGWRFMDMGFRMERATMSAQLLRELLQKPAAFEKPVLDAILEVANSSMTYRSRYQSHVTPLPLLDLLLCDDTNPRSLAYQLEMISQHVHALSQLPDRGVLPEQTLATELVQRIEQCDLNLLVQTDAKGCREALSSLLSEIIGHVYELSDMVTHRYLAHVYSTSKLASSIGSECWNGEEDE</sequence>
<dbReference type="AlphaFoldDB" id="A0A6C2TYM3"/>
<evidence type="ECO:0000313" key="3">
    <source>
        <dbReference type="EMBL" id="VGO12717.1"/>
    </source>
</evidence>
<dbReference type="PANTHER" id="PTHR34595">
    <property type="entry name" value="BLR5612 PROTEIN"/>
    <property type="match status" value="1"/>
</dbReference>
<feature type="domain" description="DUF403" evidence="1">
    <location>
        <begin position="503"/>
        <end position="820"/>
    </location>
</feature>
<evidence type="ECO:0000259" key="1">
    <source>
        <dbReference type="Pfam" id="PF04168"/>
    </source>
</evidence>
<dbReference type="PANTHER" id="PTHR34595:SF2">
    <property type="entry name" value="BLR2978 PROTEIN"/>
    <property type="match status" value="1"/>
</dbReference>
<proteinExistence type="predicted"/>
<dbReference type="InterPro" id="IPR007296">
    <property type="entry name" value="DUF403"/>
</dbReference>
<dbReference type="SUPFAM" id="SSF56059">
    <property type="entry name" value="Glutathione synthetase ATP-binding domain-like"/>
    <property type="match status" value="1"/>
</dbReference>
<dbReference type="Pfam" id="PF04168">
    <property type="entry name" value="Alpha-E"/>
    <property type="match status" value="1"/>
</dbReference>
<dbReference type="Pfam" id="PF14403">
    <property type="entry name" value="CP_ATPgrasp_2"/>
    <property type="match status" value="1"/>
</dbReference>
<evidence type="ECO:0000259" key="2">
    <source>
        <dbReference type="Pfam" id="PF14403"/>
    </source>
</evidence>
<dbReference type="InterPro" id="IPR025841">
    <property type="entry name" value="CP_ATPgrasp_2"/>
</dbReference>
<dbReference type="Gene3D" id="3.40.50.11290">
    <property type="match status" value="1"/>
</dbReference>